<protein>
    <recommendedName>
        <fullName evidence="5">Nudix hydrolase domain-containing protein</fullName>
    </recommendedName>
</protein>
<dbReference type="Pfam" id="PF03641">
    <property type="entry name" value="Lysine_decarbox"/>
    <property type="match status" value="1"/>
</dbReference>
<dbReference type="InterPro" id="IPR000086">
    <property type="entry name" value="NUDIX_hydrolase_dom"/>
</dbReference>
<proteinExistence type="inferred from homology"/>
<dbReference type="PRINTS" id="PR00502">
    <property type="entry name" value="NUDIXFAMILY"/>
</dbReference>
<dbReference type="SUPFAM" id="SSF102405">
    <property type="entry name" value="MCP/YpsA-like"/>
    <property type="match status" value="1"/>
</dbReference>
<dbReference type="PANTHER" id="PTHR31223:SF70">
    <property type="entry name" value="LOG FAMILY PROTEIN YJL055W"/>
    <property type="match status" value="1"/>
</dbReference>
<dbReference type="EMBL" id="LT629766">
    <property type="protein sequence ID" value="SDS10684.1"/>
    <property type="molecule type" value="Genomic_DNA"/>
</dbReference>
<dbReference type="Proteomes" id="UP000199597">
    <property type="component" value="Chromosome I"/>
</dbReference>
<dbReference type="AlphaFoldDB" id="A0A1H1PHR3"/>
<dbReference type="PROSITE" id="PS00893">
    <property type="entry name" value="NUDIX_BOX"/>
    <property type="match status" value="1"/>
</dbReference>
<dbReference type="NCBIfam" id="TIGR00730">
    <property type="entry name" value="Rossman fold protein, TIGR00730 family"/>
    <property type="match status" value="1"/>
</dbReference>
<dbReference type="GO" id="GO:0016799">
    <property type="term" value="F:hydrolase activity, hydrolyzing N-glycosyl compounds"/>
    <property type="evidence" value="ECO:0007669"/>
    <property type="project" value="TreeGrafter"/>
</dbReference>
<comment type="similarity">
    <text evidence="2">Belongs to the LOG family.</text>
</comment>
<evidence type="ECO:0000259" key="5">
    <source>
        <dbReference type="PROSITE" id="PS51462"/>
    </source>
</evidence>
<evidence type="ECO:0000313" key="6">
    <source>
        <dbReference type="EMBL" id="SDS10684.1"/>
    </source>
</evidence>
<evidence type="ECO:0000313" key="7">
    <source>
        <dbReference type="Proteomes" id="UP000199597"/>
    </source>
</evidence>
<dbReference type="OrthoDB" id="9801098at2"/>
<accession>A0A1H1PHR3</accession>
<keyword evidence="7" id="KW-1185">Reference proteome</keyword>
<name>A0A1H1PHR3_9MICO</name>
<dbReference type="Gene3D" id="3.40.50.450">
    <property type="match status" value="1"/>
</dbReference>
<evidence type="ECO:0000256" key="4">
    <source>
        <dbReference type="RuleBase" id="RU003476"/>
    </source>
</evidence>
<dbReference type="Pfam" id="PF00293">
    <property type="entry name" value="NUDIX"/>
    <property type="match status" value="1"/>
</dbReference>
<keyword evidence="3 4" id="KW-0378">Hydrolase</keyword>
<dbReference type="InterPro" id="IPR005269">
    <property type="entry name" value="LOG"/>
</dbReference>
<dbReference type="InterPro" id="IPR031100">
    <property type="entry name" value="LOG_fam"/>
</dbReference>
<evidence type="ECO:0000256" key="1">
    <source>
        <dbReference type="ARBA" id="ARBA00005582"/>
    </source>
</evidence>
<gene>
    <name evidence="6" type="ORF">SAMN04489752_0996</name>
</gene>
<dbReference type="CDD" id="cd04690">
    <property type="entry name" value="NUDIX_Hydrolase"/>
    <property type="match status" value="1"/>
</dbReference>
<comment type="similarity">
    <text evidence="1 4">Belongs to the Nudix hydrolase family.</text>
</comment>
<dbReference type="Gene3D" id="3.90.79.10">
    <property type="entry name" value="Nucleoside Triphosphate Pyrophosphohydrolase"/>
    <property type="match status" value="1"/>
</dbReference>
<dbReference type="PROSITE" id="PS51462">
    <property type="entry name" value="NUDIX"/>
    <property type="match status" value="1"/>
</dbReference>
<dbReference type="RefSeq" id="WP_092010683.1">
    <property type="nucleotide sequence ID" value="NZ_LT629766.1"/>
</dbReference>
<dbReference type="GO" id="GO:0009691">
    <property type="term" value="P:cytokinin biosynthetic process"/>
    <property type="evidence" value="ECO:0007669"/>
    <property type="project" value="InterPro"/>
</dbReference>
<dbReference type="STRING" id="1136497.SAMN04489752_0996"/>
<evidence type="ECO:0000256" key="2">
    <source>
        <dbReference type="ARBA" id="ARBA00006763"/>
    </source>
</evidence>
<dbReference type="InterPro" id="IPR015797">
    <property type="entry name" value="NUDIX_hydrolase-like_dom_sf"/>
</dbReference>
<dbReference type="InterPro" id="IPR020476">
    <property type="entry name" value="Nudix_hydrolase"/>
</dbReference>
<dbReference type="SUPFAM" id="SSF55811">
    <property type="entry name" value="Nudix"/>
    <property type="match status" value="1"/>
</dbReference>
<evidence type="ECO:0000256" key="3">
    <source>
        <dbReference type="ARBA" id="ARBA00022801"/>
    </source>
</evidence>
<dbReference type="PANTHER" id="PTHR31223">
    <property type="entry name" value="LOG FAMILY PROTEIN YJL055W"/>
    <property type="match status" value="1"/>
</dbReference>
<dbReference type="InterPro" id="IPR020084">
    <property type="entry name" value="NUDIX_hydrolase_CS"/>
</dbReference>
<feature type="domain" description="Nudix hydrolase" evidence="5">
    <location>
        <begin position="2"/>
        <end position="130"/>
    </location>
</feature>
<reference evidence="7" key="1">
    <citation type="submission" date="2016-10" db="EMBL/GenBank/DDBJ databases">
        <authorList>
            <person name="Varghese N."/>
            <person name="Submissions S."/>
        </authorList>
    </citation>
    <scope>NUCLEOTIDE SEQUENCE [LARGE SCALE GENOMIC DNA]</scope>
    <source>
        <strain evidence="7">DSM 23676</strain>
    </source>
</reference>
<sequence>MSDQILVSAVVFSDEAGRILTVRKRGAELLMFPGGKPETGESSEQAAVREVAEELGVELDATCLRLIGEFTAPAANEPGQDVRATVFEHPWVRVDSPRAEIEQIEWVHPSAEAANLAPLLRETVFPRLRNRHRLGTVAVFTGSAFGNTPEFAQAAEVFARKVATAGISIVYGGGEVGLMGVVADSALAVGGTVHGVIPQSLVDGEIGHSGLTRLDVVADMHARKSRMAELADGFVALPGGAGTLEELFEVWTWQQLGLHTKPIALYDVGGFWQPFLAMVDQMVASGFISSRFRDSLIVSEEPDALLAELARWRPQAPKWDGSVDKD</sequence>
<dbReference type="GO" id="GO:0005829">
    <property type="term" value="C:cytosol"/>
    <property type="evidence" value="ECO:0007669"/>
    <property type="project" value="TreeGrafter"/>
</dbReference>
<organism evidence="6 7">
    <name type="scientific">Brevibacterium siliguriense</name>
    <dbReference type="NCBI Taxonomy" id="1136497"/>
    <lineage>
        <taxon>Bacteria</taxon>
        <taxon>Bacillati</taxon>
        <taxon>Actinomycetota</taxon>
        <taxon>Actinomycetes</taxon>
        <taxon>Micrococcales</taxon>
        <taxon>Brevibacteriaceae</taxon>
        <taxon>Brevibacterium</taxon>
    </lineage>
</organism>